<dbReference type="PROSITE" id="PS51077">
    <property type="entry name" value="HTH_ICLR"/>
    <property type="match status" value="1"/>
</dbReference>
<evidence type="ECO:0000256" key="3">
    <source>
        <dbReference type="ARBA" id="ARBA00023163"/>
    </source>
</evidence>
<dbReference type="Pfam" id="PF09339">
    <property type="entry name" value="HTH_IclR"/>
    <property type="match status" value="1"/>
</dbReference>
<keyword evidence="7" id="KW-1185">Reference proteome</keyword>
<dbReference type="Gene3D" id="3.30.450.40">
    <property type="match status" value="1"/>
</dbReference>
<organism evidence="6 7">
    <name type="scientific">Paracoccus aminovorans</name>
    <dbReference type="NCBI Taxonomy" id="34004"/>
    <lineage>
        <taxon>Bacteria</taxon>
        <taxon>Pseudomonadati</taxon>
        <taxon>Pseudomonadota</taxon>
        <taxon>Alphaproteobacteria</taxon>
        <taxon>Rhodobacterales</taxon>
        <taxon>Paracoccaceae</taxon>
        <taxon>Paracoccus</taxon>
    </lineage>
</organism>
<keyword evidence="1" id="KW-0805">Transcription regulation</keyword>
<dbReference type="Pfam" id="PF01614">
    <property type="entry name" value="IclR_C"/>
    <property type="match status" value="1"/>
</dbReference>
<feature type="domain" description="HTH iclR-type" evidence="4">
    <location>
        <begin position="2"/>
        <end position="64"/>
    </location>
</feature>
<dbReference type="SUPFAM" id="SSF46785">
    <property type="entry name" value="Winged helix' DNA-binding domain"/>
    <property type="match status" value="1"/>
</dbReference>
<dbReference type="InterPro" id="IPR005471">
    <property type="entry name" value="Tscrpt_reg_IclR_N"/>
</dbReference>
<dbReference type="SMART" id="SM00346">
    <property type="entry name" value="HTH_ICLR"/>
    <property type="match status" value="1"/>
</dbReference>
<dbReference type="STRING" id="34004.SAMN04488021_11662"/>
<dbReference type="Proteomes" id="UP000183635">
    <property type="component" value="Unassembled WGS sequence"/>
</dbReference>
<dbReference type="GO" id="GO:0003677">
    <property type="term" value="F:DNA binding"/>
    <property type="evidence" value="ECO:0007669"/>
    <property type="project" value="UniProtKB-KW"/>
</dbReference>
<dbReference type="InterPro" id="IPR050707">
    <property type="entry name" value="HTH_MetabolicPath_Reg"/>
</dbReference>
<dbReference type="InterPro" id="IPR036390">
    <property type="entry name" value="WH_DNA-bd_sf"/>
</dbReference>
<dbReference type="InterPro" id="IPR036388">
    <property type="entry name" value="WH-like_DNA-bd_sf"/>
</dbReference>
<proteinExistence type="predicted"/>
<protein>
    <submittedName>
        <fullName evidence="6">Transcriptional regulator, IclR family</fullName>
    </submittedName>
</protein>
<dbReference type="GO" id="GO:0045892">
    <property type="term" value="P:negative regulation of DNA-templated transcription"/>
    <property type="evidence" value="ECO:0007669"/>
    <property type="project" value="TreeGrafter"/>
</dbReference>
<evidence type="ECO:0000259" key="5">
    <source>
        <dbReference type="PROSITE" id="PS51078"/>
    </source>
</evidence>
<keyword evidence="3" id="KW-0804">Transcription</keyword>
<evidence type="ECO:0000256" key="1">
    <source>
        <dbReference type="ARBA" id="ARBA00023015"/>
    </source>
</evidence>
<evidence type="ECO:0000259" key="4">
    <source>
        <dbReference type="PROSITE" id="PS51077"/>
    </source>
</evidence>
<evidence type="ECO:0000256" key="2">
    <source>
        <dbReference type="ARBA" id="ARBA00023125"/>
    </source>
</evidence>
<dbReference type="RefSeq" id="WP_074967937.1">
    <property type="nucleotide sequence ID" value="NZ_CBCRYP010000016.1"/>
</dbReference>
<evidence type="ECO:0000313" key="7">
    <source>
        <dbReference type="Proteomes" id="UP000183635"/>
    </source>
</evidence>
<dbReference type="PANTHER" id="PTHR30136:SF35">
    <property type="entry name" value="HTH-TYPE TRANSCRIPTIONAL REGULATOR RV1719"/>
    <property type="match status" value="1"/>
</dbReference>
<dbReference type="SUPFAM" id="SSF55781">
    <property type="entry name" value="GAF domain-like"/>
    <property type="match status" value="1"/>
</dbReference>
<dbReference type="PANTHER" id="PTHR30136">
    <property type="entry name" value="HELIX-TURN-HELIX TRANSCRIPTIONAL REGULATOR, ICLR FAMILY"/>
    <property type="match status" value="1"/>
</dbReference>
<dbReference type="AlphaFoldDB" id="A0A1I3AQQ1"/>
<name>A0A1I3AQQ1_9RHOB</name>
<feature type="domain" description="IclR-ED" evidence="5">
    <location>
        <begin position="65"/>
        <end position="253"/>
    </location>
</feature>
<sequence>MASVMERTLRILELLSRAPGGLPVGGVAAALDMPASAAHRMLGELQSLGYVRQSRAQGDYALTLRLAAMGAAWMGRAGLCDIAQPVLDSLAAQSGELVRLSVAEGDRLTWIAVAQGAVNGLRYDPASEQGETVNLAHSASGRAWLSALPEEVALARAAAQGLAPPDGATPGSALRIEDLARILRDSRAQGHATACDSFLAGMAAVAVPVVTESGAAGALSIAGPSARLTPARMRALAPALAAAAGRLAELAAGSAWLRGQA</sequence>
<accession>A0A1I3AQQ1</accession>
<dbReference type="PROSITE" id="PS51078">
    <property type="entry name" value="ICLR_ED"/>
    <property type="match status" value="1"/>
</dbReference>
<gene>
    <name evidence="6" type="ORF">SAMN04488021_11662</name>
</gene>
<dbReference type="Gene3D" id="1.10.10.10">
    <property type="entry name" value="Winged helix-like DNA-binding domain superfamily/Winged helix DNA-binding domain"/>
    <property type="match status" value="1"/>
</dbReference>
<dbReference type="FunFam" id="1.10.10.10:FF:000056">
    <property type="entry name" value="IclR family transcriptional regulator"/>
    <property type="match status" value="1"/>
</dbReference>
<evidence type="ECO:0000313" key="6">
    <source>
        <dbReference type="EMBL" id="SFH52397.1"/>
    </source>
</evidence>
<dbReference type="OrthoDB" id="9807558at2"/>
<dbReference type="InterPro" id="IPR014757">
    <property type="entry name" value="Tscrpt_reg_IclR_C"/>
</dbReference>
<dbReference type="EMBL" id="FOPU01000016">
    <property type="protein sequence ID" value="SFH52397.1"/>
    <property type="molecule type" value="Genomic_DNA"/>
</dbReference>
<dbReference type="GO" id="GO:0003700">
    <property type="term" value="F:DNA-binding transcription factor activity"/>
    <property type="evidence" value="ECO:0007669"/>
    <property type="project" value="TreeGrafter"/>
</dbReference>
<reference evidence="6 7" key="1">
    <citation type="submission" date="2016-10" db="EMBL/GenBank/DDBJ databases">
        <authorList>
            <person name="de Groot N.N."/>
        </authorList>
    </citation>
    <scope>NUCLEOTIDE SEQUENCE [LARGE SCALE GENOMIC DNA]</scope>
    <source>
        <strain evidence="6 7">DSM 8537</strain>
    </source>
</reference>
<keyword evidence="2" id="KW-0238">DNA-binding</keyword>
<dbReference type="InterPro" id="IPR029016">
    <property type="entry name" value="GAF-like_dom_sf"/>
</dbReference>